<evidence type="ECO:0000313" key="2">
    <source>
        <dbReference type="Proteomes" id="UP000314294"/>
    </source>
</evidence>
<reference evidence="1 2" key="1">
    <citation type="submission" date="2019-03" db="EMBL/GenBank/DDBJ databases">
        <title>First draft genome of Liparis tanakae, snailfish: a comprehensive survey of snailfish specific genes.</title>
        <authorList>
            <person name="Kim W."/>
            <person name="Song I."/>
            <person name="Jeong J.-H."/>
            <person name="Kim D."/>
            <person name="Kim S."/>
            <person name="Ryu S."/>
            <person name="Song J.Y."/>
            <person name="Lee S.K."/>
        </authorList>
    </citation>
    <scope>NUCLEOTIDE SEQUENCE [LARGE SCALE GENOMIC DNA]</scope>
    <source>
        <tissue evidence="1">Muscle</tissue>
    </source>
</reference>
<sequence>MVLVSCFSQVSYFMSFFSRLVMKSLAVSEISSKASSSKSQEAEVTLDRVSLSSSPMKGDKPLSLRGNYATLAERRESWRMNRQTHISSTMTMSDFPSKASMHCTSLGWWRLFMMPISCRTFSLSFALYTLMNLPAHTFFVAFSSSLKTCPNFPLSRKQGGALRKH</sequence>
<keyword evidence="2" id="KW-1185">Reference proteome</keyword>
<gene>
    <name evidence="1" type="ORF">EYF80_020193</name>
</gene>
<name>A0A4Z2HV55_9TELE</name>
<dbReference type="Proteomes" id="UP000314294">
    <property type="component" value="Unassembled WGS sequence"/>
</dbReference>
<dbReference type="EMBL" id="SRLO01000174">
    <property type="protein sequence ID" value="TNN69548.1"/>
    <property type="molecule type" value="Genomic_DNA"/>
</dbReference>
<dbReference type="AlphaFoldDB" id="A0A4Z2HV55"/>
<proteinExistence type="predicted"/>
<organism evidence="1 2">
    <name type="scientific">Liparis tanakae</name>
    <name type="common">Tanaka's snailfish</name>
    <dbReference type="NCBI Taxonomy" id="230148"/>
    <lineage>
        <taxon>Eukaryota</taxon>
        <taxon>Metazoa</taxon>
        <taxon>Chordata</taxon>
        <taxon>Craniata</taxon>
        <taxon>Vertebrata</taxon>
        <taxon>Euteleostomi</taxon>
        <taxon>Actinopterygii</taxon>
        <taxon>Neopterygii</taxon>
        <taxon>Teleostei</taxon>
        <taxon>Neoteleostei</taxon>
        <taxon>Acanthomorphata</taxon>
        <taxon>Eupercaria</taxon>
        <taxon>Perciformes</taxon>
        <taxon>Cottioidei</taxon>
        <taxon>Cottales</taxon>
        <taxon>Liparidae</taxon>
        <taxon>Liparis</taxon>
    </lineage>
</organism>
<comment type="caution">
    <text evidence="1">The sequence shown here is derived from an EMBL/GenBank/DDBJ whole genome shotgun (WGS) entry which is preliminary data.</text>
</comment>
<evidence type="ECO:0000313" key="1">
    <source>
        <dbReference type="EMBL" id="TNN69548.1"/>
    </source>
</evidence>
<protein>
    <submittedName>
        <fullName evidence="1">Uncharacterized protein</fullName>
    </submittedName>
</protein>
<accession>A0A4Z2HV55</accession>